<dbReference type="RefSeq" id="WP_033327356.1">
    <property type="nucleotide sequence ID" value="NZ_BMPQ01000058.1"/>
</dbReference>
<gene>
    <name evidence="2" type="ORF">GCM10010094_92380</name>
</gene>
<feature type="region of interest" description="Disordered" evidence="1">
    <location>
        <begin position="35"/>
        <end position="59"/>
    </location>
</feature>
<evidence type="ECO:0000256" key="1">
    <source>
        <dbReference type="SAM" id="MobiDB-lite"/>
    </source>
</evidence>
<evidence type="ECO:0000313" key="3">
    <source>
        <dbReference type="Proteomes" id="UP000637788"/>
    </source>
</evidence>
<evidence type="ECO:0000313" key="2">
    <source>
        <dbReference type="EMBL" id="GGL17045.1"/>
    </source>
</evidence>
<name>A0A917RPL8_9ACTN</name>
<sequence length="59" mass="6404">MEPGTSADIESAGVEPVIAERRTEDGARAVLSVRREARREQRGEQEPAGLQSNIILGED</sequence>
<dbReference type="Proteomes" id="UP000637788">
    <property type="component" value="Unassembled WGS sequence"/>
</dbReference>
<comment type="caution">
    <text evidence="2">The sequence shown here is derived from an EMBL/GenBank/DDBJ whole genome shotgun (WGS) entry which is preliminary data.</text>
</comment>
<protein>
    <submittedName>
        <fullName evidence="2">Uncharacterized protein</fullName>
    </submittedName>
</protein>
<feature type="compositionally biased region" description="Basic and acidic residues" evidence="1">
    <location>
        <begin position="35"/>
        <end position="45"/>
    </location>
</feature>
<keyword evidence="3" id="KW-1185">Reference proteome</keyword>
<proteinExistence type="predicted"/>
<accession>A0A917RPL8</accession>
<reference evidence="2" key="2">
    <citation type="submission" date="2020-09" db="EMBL/GenBank/DDBJ databases">
        <authorList>
            <person name="Sun Q."/>
            <person name="Ohkuma M."/>
        </authorList>
    </citation>
    <scope>NUCLEOTIDE SEQUENCE</scope>
    <source>
        <strain evidence="2">JCM 3035</strain>
    </source>
</reference>
<reference evidence="2" key="1">
    <citation type="journal article" date="2014" name="Int. J. Syst. Evol. Microbiol.">
        <title>Complete genome sequence of Corynebacterium casei LMG S-19264T (=DSM 44701T), isolated from a smear-ripened cheese.</title>
        <authorList>
            <consortium name="US DOE Joint Genome Institute (JGI-PGF)"/>
            <person name="Walter F."/>
            <person name="Albersmeier A."/>
            <person name="Kalinowski J."/>
            <person name="Ruckert C."/>
        </authorList>
    </citation>
    <scope>NUCLEOTIDE SEQUENCE</scope>
    <source>
        <strain evidence="2">JCM 3035</strain>
    </source>
</reference>
<organism evidence="2 3">
    <name type="scientific">Streptomyces flaveus</name>
    <dbReference type="NCBI Taxonomy" id="66370"/>
    <lineage>
        <taxon>Bacteria</taxon>
        <taxon>Bacillati</taxon>
        <taxon>Actinomycetota</taxon>
        <taxon>Actinomycetes</taxon>
        <taxon>Kitasatosporales</taxon>
        <taxon>Streptomycetaceae</taxon>
        <taxon>Streptomyces</taxon>
        <taxon>Streptomyces aurantiacus group</taxon>
    </lineage>
</organism>
<feature type="compositionally biased region" description="Polar residues" evidence="1">
    <location>
        <begin position="50"/>
        <end position="59"/>
    </location>
</feature>
<dbReference type="EMBL" id="BMPQ01000058">
    <property type="protein sequence ID" value="GGL17045.1"/>
    <property type="molecule type" value="Genomic_DNA"/>
</dbReference>
<dbReference type="AlphaFoldDB" id="A0A917RPL8"/>